<name>A0A0U5JAY0_9BACT</name>
<dbReference type="KEGG" id="pnl:PNK_0609"/>
<keyword evidence="10" id="KW-1185">Reference proteome</keyword>
<dbReference type="PANTHER" id="PTHR45633">
    <property type="entry name" value="60 KDA HEAT SHOCK PROTEIN, MITOCHONDRIAL"/>
    <property type="match status" value="1"/>
</dbReference>
<dbReference type="GO" id="GO:0042026">
    <property type="term" value="P:protein refolding"/>
    <property type="evidence" value="ECO:0007669"/>
    <property type="project" value="UniProtKB-UniRule"/>
</dbReference>
<dbReference type="InParanoid" id="A0A0U5JAY0"/>
<dbReference type="SUPFAM" id="SSF52029">
    <property type="entry name" value="GroEL apical domain-like"/>
    <property type="match status" value="1"/>
</dbReference>
<keyword evidence="5 6" id="KW-0413">Isomerase</keyword>
<comment type="function">
    <text evidence="6 8">Together with its co-chaperonin GroES, plays an essential role in assisting protein folding. The GroEL-GroES system forms a nano-cage that allows encapsulation of the non-native substrate proteins and provides a physical environment optimized to promote and accelerate protein folding.</text>
</comment>
<dbReference type="InterPro" id="IPR002423">
    <property type="entry name" value="Cpn60/GroEL/TCP-1"/>
</dbReference>
<dbReference type="NCBIfam" id="NF009489">
    <property type="entry name" value="PRK12851.1"/>
    <property type="match status" value="1"/>
</dbReference>
<dbReference type="Gene3D" id="3.50.7.10">
    <property type="entry name" value="GroEL"/>
    <property type="match status" value="1"/>
</dbReference>
<dbReference type="NCBIfam" id="TIGR02348">
    <property type="entry name" value="GroEL"/>
    <property type="match status" value="1"/>
</dbReference>
<dbReference type="FunFam" id="3.50.7.10:FF:000001">
    <property type="entry name" value="60 kDa chaperonin"/>
    <property type="match status" value="1"/>
</dbReference>
<dbReference type="CDD" id="cd03344">
    <property type="entry name" value="GroEL"/>
    <property type="match status" value="1"/>
</dbReference>
<dbReference type="SUPFAM" id="SSF54849">
    <property type="entry name" value="GroEL-intermediate domain like"/>
    <property type="match status" value="2"/>
</dbReference>
<dbReference type="HAMAP" id="MF_00600">
    <property type="entry name" value="CH60"/>
    <property type="match status" value="1"/>
</dbReference>
<evidence type="ECO:0000256" key="7">
    <source>
        <dbReference type="RuleBase" id="RU000418"/>
    </source>
</evidence>
<feature type="binding site" evidence="6">
    <location>
        <position position="416"/>
    </location>
    <ligand>
        <name>ATP</name>
        <dbReference type="ChEBI" id="CHEBI:30616"/>
    </ligand>
</feature>
<keyword evidence="9" id="KW-0560">Oxidoreductase</keyword>
<dbReference type="Pfam" id="PF00118">
    <property type="entry name" value="Cpn60_TCP1"/>
    <property type="match status" value="1"/>
</dbReference>
<keyword evidence="4 6" id="KW-0143">Chaperone</keyword>
<dbReference type="SUPFAM" id="SSF48592">
    <property type="entry name" value="GroEL equatorial domain-like"/>
    <property type="match status" value="1"/>
</dbReference>
<dbReference type="InterPro" id="IPR027410">
    <property type="entry name" value="TCP-1-like_intermed_sf"/>
</dbReference>
<dbReference type="GO" id="GO:0016853">
    <property type="term" value="F:isomerase activity"/>
    <property type="evidence" value="ECO:0007669"/>
    <property type="project" value="UniProtKB-KW"/>
</dbReference>
<protein>
    <recommendedName>
        <fullName evidence="6">Chaperonin GroEL</fullName>
        <ecNumber evidence="6">5.6.1.7</ecNumber>
    </recommendedName>
    <alternativeName>
        <fullName evidence="6">60 kDa chaperonin</fullName>
    </alternativeName>
    <alternativeName>
        <fullName evidence="6">Chaperonin-60</fullName>
        <shortName evidence="6">Cpn60</shortName>
    </alternativeName>
</protein>
<dbReference type="InterPro" id="IPR001844">
    <property type="entry name" value="Cpn60/GroEL"/>
</dbReference>
<evidence type="ECO:0000313" key="10">
    <source>
        <dbReference type="Proteomes" id="UP000069902"/>
    </source>
</evidence>
<dbReference type="GO" id="GO:0005524">
    <property type="term" value="F:ATP binding"/>
    <property type="evidence" value="ECO:0007669"/>
    <property type="project" value="UniProtKB-UniRule"/>
</dbReference>
<comment type="subunit">
    <text evidence="6 8">Forms a cylinder of 14 subunits composed of two heptameric rings stacked back-to-back. Interacts with the co-chaperonin GroES.</text>
</comment>
<dbReference type="PRINTS" id="PR00298">
    <property type="entry name" value="CHAPERONIN60"/>
</dbReference>
<proteinExistence type="inferred from homology"/>
<evidence type="ECO:0000256" key="8">
    <source>
        <dbReference type="RuleBase" id="RU000419"/>
    </source>
</evidence>
<accession>A0A0U5JAY0</accession>
<dbReference type="Proteomes" id="UP000069902">
    <property type="component" value="Chromosome cPNK"/>
</dbReference>
<feature type="binding site" evidence="6">
    <location>
        <begin position="479"/>
        <end position="481"/>
    </location>
    <ligand>
        <name>ATP</name>
        <dbReference type="ChEBI" id="CHEBI:30616"/>
    </ligand>
</feature>
<dbReference type="EMBL" id="LN879502">
    <property type="protein sequence ID" value="CUI16237.1"/>
    <property type="molecule type" value="Genomic_DNA"/>
</dbReference>
<dbReference type="AlphaFoldDB" id="A0A0U5JAY0"/>
<dbReference type="STRING" id="389348.PNK_0609"/>
<dbReference type="Gene3D" id="3.30.260.10">
    <property type="entry name" value="TCP-1-like chaperonin intermediate domain"/>
    <property type="match status" value="1"/>
</dbReference>
<evidence type="ECO:0000256" key="5">
    <source>
        <dbReference type="ARBA" id="ARBA00023235"/>
    </source>
</evidence>
<gene>
    <name evidence="9" type="primary">groel1</name>
    <name evidence="6" type="synonym">groEL</name>
    <name evidence="6" type="synonym">groL</name>
    <name evidence="9" type="ORF">PNK_0609</name>
</gene>
<dbReference type="NCBIfam" id="NF009488">
    <property type="entry name" value="PRK12850.1"/>
    <property type="match status" value="1"/>
</dbReference>
<dbReference type="EC" id="5.6.1.7" evidence="6"/>
<dbReference type="GO" id="GO:0051082">
    <property type="term" value="F:unfolded protein binding"/>
    <property type="evidence" value="ECO:0007669"/>
    <property type="project" value="UniProtKB-UniRule"/>
</dbReference>
<evidence type="ECO:0000256" key="6">
    <source>
        <dbReference type="HAMAP-Rule" id="MF_00600"/>
    </source>
</evidence>
<evidence type="ECO:0000313" key="9">
    <source>
        <dbReference type="EMBL" id="CUI16237.1"/>
    </source>
</evidence>
<comment type="caution">
    <text evidence="6">Lacks conserved residue(s) required for the propagation of feature annotation.</text>
</comment>
<comment type="subcellular location">
    <subcellularLocation>
        <location evidence="6">Cytoplasm</location>
    </subcellularLocation>
</comment>
<dbReference type="InterPro" id="IPR027413">
    <property type="entry name" value="GROEL-like_equatorial_sf"/>
</dbReference>
<dbReference type="NCBIfam" id="NF000592">
    <property type="entry name" value="PRK00013.1"/>
    <property type="match status" value="1"/>
</dbReference>
<dbReference type="RefSeq" id="WP_032125172.1">
    <property type="nucleotide sequence ID" value="NZ_LN879502.1"/>
</dbReference>
<dbReference type="GO" id="GO:0140662">
    <property type="term" value="F:ATP-dependent protein folding chaperone"/>
    <property type="evidence" value="ECO:0007669"/>
    <property type="project" value="InterPro"/>
</dbReference>
<keyword evidence="6" id="KW-0963">Cytoplasm</keyword>
<dbReference type="Gene3D" id="1.10.560.10">
    <property type="entry name" value="GroEL-like equatorial domain"/>
    <property type="match status" value="1"/>
</dbReference>
<dbReference type="PATRIC" id="fig|389348.3.peg.670"/>
<keyword evidence="2 6" id="KW-0547">Nucleotide-binding</keyword>
<feature type="binding site" evidence="6">
    <location>
        <position position="495"/>
    </location>
    <ligand>
        <name>ATP</name>
        <dbReference type="ChEBI" id="CHEBI:30616"/>
    </ligand>
</feature>
<evidence type="ECO:0000256" key="2">
    <source>
        <dbReference type="ARBA" id="ARBA00022741"/>
    </source>
</evidence>
<dbReference type="GO" id="GO:0005737">
    <property type="term" value="C:cytoplasm"/>
    <property type="evidence" value="ECO:0007669"/>
    <property type="project" value="UniProtKB-SubCell"/>
</dbReference>
<dbReference type="GO" id="GO:0016491">
    <property type="term" value="F:oxidoreductase activity"/>
    <property type="evidence" value="ECO:0007669"/>
    <property type="project" value="UniProtKB-KW"/>
</dbReference>
<evidence type="ECO:0000256" key="4">
    <source>
        <dbReference type="ARBA" id="ARBA00023186"/>
    </source>
</evidence>
<comment type="similarity">
    <text evidence="1 6 7">Belongs to the chaperonin (HSP60) family.</text>
</comment>
<dbReference type="NCBIfam" id="NF009487">
    <property type="entry name" value="PRK12849.1"/>
    <property type="match status" value="1"/>
</dbReference>
<organism evidence="9 10">
    <name type="scientific">Candidatus Protochlamydia naegleriophila</name>
    <dbReference type="NCBI Taxonomy" id="389348"/>
    <lineage>
        <taxon>Bacteria</taxon>
        <taxon>Pseudomonadati</taxon>
        <taxon>Chlamydiota</taxon>
        <taxon>Chlamydiia</taxon>
        <taxon>Parachlamydiales</taxon>
        <taxon>Parachlamydiaceae</taxon>
        <taxon>Candidatus Protochlamydia</taxon>
    </lineage>
</organism>
<feature type="binding site" evidence="6">
    <location>
        <begin position="88"/>
        <end position="92"/>
    </location>
    <ligand>
        <name>ATP</name>
        <dbReference type="ChEBI" id="CHEBI:30616"/>
    </ligand>
</feature>
<evidence type="ECO:0000256" key="3">
    <source>
        <dbReference type="ARBA" id="ARBA00022840"/>
    </source>
</evidence>
<feature type="binding site" evidence="6">
    <location>
        <begin position="31"/>
        <end position="34"/>
    </location>
    <ligand>
        <name>ATP</name>
        <dbReference type="ChEBI" id="CHEBI:30616"/>
    </ligand>
</feature>
<sequence>MSTPKEIIFEEEAREFLLKGIKKLADIVAFTLGPKGRNVGLEKSWGAPTITNDGASIIRDIQLQDKYENMGVAMAKEVVQKIKEKCGDGTTTGTLLLRALVEAGIKNISSGASPIGIKRGMDKAVEAIVKAIEQVAIPVKTKQEKRDIAVVSASGNHEIGDLIAEAMEKVGNSGAITIEEGKTTETAIEVVKGMKFDRGYVSPYLCTNLEKMIVEMNHAQILLVDKKISNIHELLPVLQATAAAGSELLIIAEDIEGDALSTLVVNKLRGTLKVAAVKAPGFGDRRKAMLQDIAILTGATVVSEEVGISLKEIPATALGSAEKVTVTKETTTIVGGTGTPDEIAARIKQIDAEIALTKSSYDKEKLEERRAKLSGGVAVIRVGAATETEMKQKKQMFDDSLNSTKAALEEGIVPGGGVALLNASKVLNDIKLEGDEAIGAKIVLQACETPIKQIAQNTGFDGSVILSEILRSPKNFGFNALSEKVEDLVSAGVIDPAKVVKNTLTYAASAAGIILLSEALIADADEDEDKPE</sequence>
<dbReference type="InterPro" id="IPR027409">
    <property type="entry name" value="GroEL-like_apical_dom_sf"/>
</dbReference>
<reference evidence="10" key="1">
    <citation type="submission" date="2015-09" db="EMBL/GenBank/DDBJ databases">
        <authorList>
            <person name="Bertelli C."/>
        </authorList>
    </citation>
    <scope>NUCLEOTIDE SEQUENCE [LARGE SCALE GENOMIC DNA]</scope>
    <source>
        <strain evidence="10">KNic</strain>
    </source>
</reference>
<evidence type="ECO:0000256" key="1">
    <source>
        <dbReference type="ARBA" id="ARBA00006607"/>
    </source>
</evidence>
<keyword evidence="3 6" id="KW-0067">ATP-binding</keyword>